<feature type="region of interest" description="Disordered" evidence="1">
    <location>
        <begin position="1"/>
        <end position="31"/>
    </location>
</feature>
<dbReference type="STRING" id="1444770.AF72_04125"/>
<evidence type="ECO:0000313" key="3">
    <source>
        <dbReference type="Proteomes" id="UP000020406"/>
    </source>
</evidence>
<reference evidence="2 3" key="1">
    <citation type="journal article" date="2014" name="Genome Announc.">
        <title>Draft Genome Sequence of Xylella fastidiosa Pear Leaf Scorch Strain in Taiwan.</title>
        <authorList>
            <person name="Su C.C."/>
            <person name="Deng W.L."/>
            <person name="Jan F.J."/>
            <person name="Chang C.J."/>
            <person name="Huang H."/>
            <person name="Chen J."/>
        </authorList>
    </citation>
    <scope>NUCLEOTIDE SEQUENCE [LARGE SCALE GENOMIC DNA]</scope>
    <source>
        <strain evidence="2 3">PLS229</strain>
    </source>
</reference>
<protein>
    <submittedName>
        <fullName evidence="2">Uncharacterized protein</fullName>
    </submittedName>
</protein>
<accession>Z9JKP9</accession>
<feature type="compositionally biased region" description="Polar residues" evidence="1">
    <location>
        <begin position="22"/>
        <end position="31"/>
    </location>
</feature>
<dbReference type="AlphaFoldDB" id="Z9JKP9"/>
<proteinExistence type="predicted"/>
<name>Z9JKP9_9GAMM</name>
<organism evidence="2 3">
    <name type="scientific">Xylella taiwanensis</name>
    <dbReference type="NCBI Taxonomy" id="1444770"/>
    <lineage>
        <taxon>Bacteria</taxon>
        <taxon>Pseudomonadati</taxon>
        <taxon>Pseudomonadota</taxon>
        <taxon>Gammaproteobacteria</taxon>
        <taxon>Lysobacterales</taxon>
        <taxon>Lysobacteraceae</taxon>
        <taxon>Xylella</taxon>
    </lineage>
</organism>
<evidence type="ECO:0000256" key="1">
    <source>
        <dbReference type="SAM" id="MobiDB-lite"/>
    </source>
</evidence>
<dbReference type="EMBL" id="JDSQ01000005">
    <property type="protein sequence ID" value="EWS78764.1"/>
    <property type="molecule type" value="Genomic_DNA"/>
</dbReference>
<dbReference type="Proteomes" id="UP000020406">
    <property type="component" value="Unassembled WGS sequence"/>
</dbReference>
<comment type="caution">
    <text evidence="2">The sequence shown here is derived from an EMBL/GenBank/DDBJ whole genome shotgun (WGS) entry which is preliminary data.</text>
</comment>
<evidence type="ECO:0000313" key="2">
    <source>
        <dbReference type="EMBL" id="EWS78764.1"/>
    </source>
</evidence>
<sequence length="31" mass="3363">MHPAAADVPLTEDKAQHVLGKTHNSQTKHTV</sequence>
<gene>
    <name evidence="2" type="ORF">AF72_04125</name>
</gene>